<name>M2YQE4_PSEFD</name>
<sequence>MRNEMKEVKRQDTRNIPTPPQILETRWRPQAKTSHSTSDDPGFITTHTPEASHAPTPDKQQPTPKASPLRPK</sequence>
<accession>M2YQE4</accession>
<dbReference type="RefSeq" id="XP_007929045.1">
    <property type="nucleotide sequence ID" value="XM_007930854.1"/>
</dbReference>
<dbReference type="GeneID" id="19333658"/>
<keyword evidence="3" id="KW-1185">Reference proteome</keyword>
<dbReference type="AlphaFoldDB" id="M2YQE4"/>
<dbReference type="VEuPathDB" id="FungiDB:MYCFIDRAFT_176945"/>
<dbReference type="EMBL" id="KB446561">
    <property type="protein sequence ID" value="EME79945.1"/>
    <property type="molecule type" value="Genomic_DNA"/>
</dbReference>
<evidence type="ECO:0000313" key="2">
    <source>
        <dbReference type="EMBL" id="EME79945.1"/>
    </source>
</evidence>
<feature type="region of interest" description="Disordered" evidence="1">
    <location>
        <begin position="1"/>
        <end position="72"/>
    </location>
</feature>
<organism evidence="2 3">
    <name type="scientific">Pseudocercospora fijiensis (strain CIRAD86)</name>
    <name type="common">Black leaf streak disease fungus</name>
    <name type="synonym">Mycosphaerella fijiensis</name>
    <dbReference type="NCBI Taxonomy" id="383855"/>
    <lineage>
        <taxon>Eukaryota</taxon>
        <taxon>Fungi</taxon>
        <taxon>Dikarya</taxon>
        <taxon>Ascomycota</taxon>
        <taxon>Pezizomycotina</taxon>
        <taxon>Dothideomycetes</taxon>
        <taxon>Dothideomycetidae</taxon>
        <taxon>Mycosphaerellales</taxon>
        <taxon>Mycosphaerellaceae</taxon>
        <taxon>Pseudocercospora</taxon>
    </lineage>
</organism>
<reference evidence="2 3" key="1">
    <citation type="journal article" date="2012" name="PLoS Pathog.">
        <title>Diverse lifestyles and strategies of plant pathogenesis encoded in the genomes of eighteen Dothideomycetes fungi.</title>
        <authorList>
            <person name="Ohm R.A."/>
            <person name="Feau N."/>
            <person name="Henrissat B."/>
            <person name="Schoch C.L."/>
            <person name="Horwitz B.A."/>
            <person name="Barry K.W."/>
            <person name="Condon B.J."/>
            <person name="Copeland A.C."/>
            <person name="Dhillon B."/>
            <person name="Glaser F."/>
            <person name="Hesse C.N."/>
            <person name="Kosti I."/>
            <person name="LaButti K."/>
            <person name="Lindquist E.A."/>
            <person name="Lucas S."/>
            <person name="Salamov A.A."/>
            <person name="Bradshaw R.E."/>
            <person name="Ciuffetti L."/>
            <person name="Hamelin R.C."/>
            <person name="Kema G.H.J."/>
            <person name="Lawrence C."/>
            <person name="Scott J.A."/>
            <person name="Spatafora J.W."/>
            <person name="Turgeon B.G."/>
            <person name="de Wit P.J.G.M."/>
            <person name="Zhong S."/>
            <person name="Goodwin S.B."/>
            <person name="Grigoriev I.V."/>
        </authorList>
    </citation>
    <scope>NUCLEOTIDE SEQUENCE [LARGE SCALE GENOMIC DNA]</scope>
    <source>
        <strain evidence="2 3">CIRAD86</strain>
    </source>
</reference>
<dbReference type="KEGG" id="pfj:MYCFIDRAFT_176945"/>
<dbReference type="Proteomes" id="UP000016932">
    <property type="component" value="Unassembled WGS sequence"/>
</dbReference>
<protein>
    <submittedName>
        <fullName evidence="2">Uncharacterized protein</fullName>
    </submittedName>
</protein>
<evidence type="ECO:0000256" key="1">
    <source>
        <dbReference type="SAM" id="MobiDB-lite"/>
    </source>
</evidence>
<proteinExistence type="predicted"/>
<evidence type="ECO:0000313" key="3">
    <source>
        <dbReference type="Proteomes" id="UP000016932"/>
    </source>
</evidence>
<feature type="compositionally biased region" description="Basic and acidic residues" evidence="1">
    <location>
        <begin position="1"/>
        <end position="13"/>
    </location>
</feature>
<gene>
    <name evidence="2" type="ORF">MYCFIDRAFT_176945</name>
</gene>
<dbReference type="HOGENOM" id="CLU_2723286_0_0_1"/>